<evidence type="ECO:0000313" key="3">
    <source>
        <dbReference type="EMBL" id="VTN11916.1"/>
    </source>
</evidence>
<keyword evidence="2" id="KW-0472">Membrane</keyword>
<dbReference type="EMBL" id="CABDVU010000001">
    <property type="protein sequence ID" value="VTN11916.1"/>
    <property type="molecule type" value="Genomic_DNA"/>
</dbReference>
<accession>A0A4U9D3S5</accession>
<feature type="region of interest" description="Disordered" evidence="1">
    <location>
        <begin position="51"/>
        <end position="75"/>
    </location>
</feature>
<dbReference type="AlphaFoldDB" id="A0A4U9D3S5"/>
<reference evidence="3 4" key="1">
    <citation type="submission" date="2019-04" db="EMBL/GenBank/DDBJ databases">
        <authorList>
            <consortium name="Pathogen Informatics"/>
        </authorList>
    </citation>
    <scope>NUCLEOTIDE SEQUENCE [LARGE SCALE GENOMIC DNA]</scope>
    <source>
        <strain evidence="3 4">NCTC9185</strain>
    </source>
</reference>
<proteinExistence type="predicted"/>
<name>A0A4U9D3S5_RAOTE</name>
<sequence length="105" mass="11833">MYFLLAGVAERFSMLKYGLSIILVFIGIKMLIVDFYHIPIGHFARYGRRDSGADAADQRPGSTSSTIRKSGCSKPLMDRVESPFPRPFAFTAHYFTNVTKSLKYS</sequence>
<keyword evidence="2" id="KW-0812">Transmembrane</keyword>
<feature type="transmembrane region" description="Helical" evidence="2">
    <location>
        <begin position="17"/>
        <end position="38"/>
    </location>
</feature>
<protein>
    <submittedName>
        <fullName evidence="3">Inner membrane protein alx</fullName>
    </submittedName>
</protein>
<dbReference type="Proteomes" id="UP000339249">
    <property type="component" value="Unassembled WGS sequence"/>
</dbReference>
<keyword evidence="2" id="KW-1133">Transmembrane helix</keyword>
<evidence type="ECO:0000256" key="1">
    <source>
        <dbReference type="SAM" id="MobiDB-lite"/>
    </source>
</evidence>
<evidence type="ECO:0000256" key="2">
    <source>
        <dbReference type="SAM" id="Phobius"/>
    </source>
</evidence>
<organism evidence="3 4">
    <name type="scientific">Raoultella terrigena</name>
    <name type="common">Klebsiella terrigena</name>
    <dbReference type="NCBI Taxonomy" id="577"/>
    <lineage>
        <taxon>Bacteria</taxon>
        <taxon>Pseudomonadati</taxon>
        <taxon>Pseudomonadota</taxon>
        <taxon>Gammaproteobacteria</taxon>
        <taxon>Enterobacterales</taxon>
        <taxon>Enterobacteriaceae</taxon>
        <taxon>Klebsiella/Raoultella group</taxon>
        <taxon>Raoultella</taxon>
    </lineage>
</organism>
<gene>
    <name evidence="3" type="primary">alx_2</name>
    <name evidence="3" type="ORF">NCTC9185_03878</name>
</gene>
<evidence type="ECO:0000313" key="4">
    <source>
        <dbReference type="Proteomes" id="UP000339249"/>
    </source>
</evidence>